<dbReference type="RefSeq" id="XP_016652264.1">
    <property type="nucleotide sequence ID" value="XM_016796778.1"/>
</dbReference>
<evidence type="ECO:0000313" key="2">
    <source>
        <dbReference type="Proteomes" id="UP000694861"/>
    </source>
</evidence>
<keyword evidence="2" id="KW-1185">Reference proteome</keyword>
<name>A0ABM1LXY7_PRUMU</name>
<protein>
    <submittedName>
        <fullName evidence="3">Uncharacterized protein LOC107881841</fullName>
    </submittedName>
</protein>
<organism evidence="2 3">
    <name type="scientific">Prunus mume</name>
    <name type="common">Japanese apricot</name>
    <name type="synonym">Armeniaca mume</name>
    <dbReference type="NCBI Taxonomy" id="102107"/>
    <lineage>
        <taxon>Eukaryota</taxon>
        <taxon>Viridiplantae</taxon>
        <taxon>Streptophyta</taxon>
        <taxon>Embryophyta</taxon>
        <taxon>Tracheophyta</taxon>
        <taxon>Spermatophyta</taxon>
        <taxon>Magnoliopsida</taxon>
        <taxon>eudicotyledons</taxon>
        <taxon>Gunneridae</taxon>
        <taxon>Pentapetalae</taxon>
        <taxon>rosids</taxon>
        <taxon>fabids</taxon>
        <taxon>Rosales</taxon>
        <taxon>Rosaceae</taxon>
        <taxon>Amygdaloideae</taxon>
        <taxon>Amygdaleae</taxon>
        <taxon>Prunus</taxon>
    </lineage>
</organism>
<dbReference type="Gene3D" id="3.60.10.10">
    <property type="entry name" value="Endonuclease/exonuclease/phosphatase"/>
    <property type="match status" value="1"/>
</dbReference>
<dbReference type="InterPro" id="IPR005135">
    <property type="entry name" value="Endo/exonuclease/phosphatase"/>
</dbReference>
<sequence>MPFPLMILIWNVRGAGDKSLSKILKNIIQLNHVEVLAVLEPRISGDKAMRVVNGLGFTNHHIVDANGFSGGIWLLWNCSNIHLNIVACSSQSITAMITQGSSSWILTVVYAHPCLRIKRSLWTYLDGVSSTNNLPWLVTGDFNEIVDDSEKKGGRAVHCNSGFADWIGRHHLVDLGFSGAQFTWYKKNVHGETLWERLDRGLCNITWRHKFPEGFVRHLPRVKSDHYPLLISLNFAQYPHSEFKIFRFQAMWMLHQGFKDFVSAIWNNSNGNAMCKTFSLTKALTDRNKEVFEKKLLGDLNVILEQEELFWLQKSRNIWLKEGDKNTKFFHLSIVVRKRRNKIEGLNDSDGNWTTEKSDMQAIVTSHFKDLFSSKTRIGEMVDLPQFFPDLDSTDLNFLNSEVADVDIKLSLFSIGGLKAPGPDGFPAKFFHDHWTLCSSDICDLVKDCFTSSSLPDNLNNTLIALVPKVPNALAMS</sequence>
<dbReference type="GeneID" id="107881841"/>
<dbReference type="Proteomes" id="UP000694861">
    <property type="component" value="Unplaced"/>
</dbReference>
<gene>
    <name evidence="3" type="primary">LOC107881841</name>
</gene>
<dbReference type="InterPro" id="IPR036691">
    <property type="entry name" value="Endo/exonu/phosph_ase_sf"/>
</dbReference>
<reference evidence="2" key="1">
    <citation type="journal article" date="2012" name="Nat. Commun.">
        <title>The genome of Prunus mume.</title>
        <authorList>
            <person name="Zhang Q."/>
            <person name="Chen W."/>
            <person name="Sun L."/>
            <person name="Zhao F."/>
            <person name="Huang B."/>
            <person name="Yang W."/>
            <person name="Tao Y."/>
            <person name="Wang J."/>
            <person name="Yuan Z."/>
            <person name="Fan G."/>
            <person name="Xing Z."/>
            <person name="Han C."/>
            <person name="Pan H."/>
            <person name="Zhong X."/>
            <person name="Shi W."/>
            <person name="Liang X."/>
            <person name="Du D."/>
            <person name="Sun F."/>
            <person name="Xu Z."/>
            <person name="Hao R."/>
            <person name="Lv T."/>
            <person name="Lv Y."/>
            <person name="Zheng Z."/>
            <person name="Sun M."/>
            <person name="Luo L."/>
            <person name="Cai M."/>
            <person name="Gao Y."/>
            <person name="Wang J."/>
            <person name="Yin Y."/>
            <person name="Xu X."/>
            <person name="Cheng T."/>
            <person name="Wang J."/>
        </authorList>
    </citation>
    <scope>NUCLEOTIDE SEQUENCE [LARGE SCALE GENOMIC DNA]</scope>
</reference>
<reference evidence="3" key="2">
    <citation type="submission" date="2025-08" db="UniProtKB">
        <authorList>
            <consortium name="RefSeq"/>
        </authorList>
    </citation>
    <scope>IDENTIFICATION</scope>
</reference>
<evidence type="ECO:0000259" key="1">
    <source>
        <dbReference type="Pfam" id="PF03372"/>
    </source>
</evidence>
<accession>A0ABM1LXY7</accession>
<dbReference type="SUPFAM" id="SSF56219">
    <property type="entry name" value="DNase I-like"/>
    <property type="match status" value="1"/>
</dbReference>
<dbReference type="PANTHER" id="PTHR35218:SF9">
    <property type="entry name" value="ENDONUCLEASE_EXONUCLEASE_PHOSPHATASE DOMAIN-CONTAINING PROTEIN"/>
    <property type="match status" value="1"/>
</dbReference>
<feature type="domain" description="Endonuclease/exonuclease/phosphatase" evidence="1">
    <location>
        <begin position="10"/>
        <end position="199"/>
    </location>
</feature>
<dbReference type="PANTHER" id="PTHR35218">
    <property type="entry name" value="RNASE H DOMAIN-CONTAINING PROTEIN"/>
    <property type="match status" value="1"/>
</dbReference>
<evidence type="ECO:0000313" key="3">
    <source>
        <dbReference type="RefSeq" id="XP_016652264.1"/>
    </source>
</evidence>
<proteinExistence type="predicted"/>
<dbReference type="Pfam" id="PF03372">
    <property type="entry name" value="Exo_endo_phos"/>
    <property type="match status" value="1"/>
</dbReference>